<dbReference type="Pfam" id="PF08706">
    <property type="entry name" value="D5_N"/>
    <property type="match status" value="1"/>
</dbReference>
<dbReference type="RefSeq" id="WP_127087445.1">
    <property type="nucleotide sequence ID" value="NZ_RSCL01000054.1"/>
</dbReference>
<feature type="region of interest" description="Disordered" evidence="5">
    <location>
        <begin position="771"/>
        <end position="827"/>
    </location>
</feature>
<proteinExistence type="predicted"/>
<sequence length="938" mass="105140">MTDTIKTEIATSFEIPTQTVFGNVSEPPAAKNPAEASRLNDKHYKECVSNRGLSPEWVLMNARSMDAKEASERLGYTAKSDGIWLEGWNGFGQFRPNKPWKNEGDKKAPKYRTATGEEYDAMLPKHPTNRQYWTDYITLRELAWKINGHPCLLITEGLFKAICACFNDIPCVALAGVEQGLTSAKLDPQGKRYLVETLERLAREGFGFIIIFDADAATNDNVNIAQHKLAVQLSKFKVPVYIGTGLWSVEEGKGMDDYIQKNGADKFKREVLGKVVNLESWEKQFSSYETDKKLPPRAIACELALEFRTLWKYDLEQQTWRRYNGKVWEAIDSIVFKTEVYLQLKTMSNAECNYSSYVENVIYFLQLELLQKEWNSFDRSKWIAFSDYVLEVETGFQHEHSPGFMFTSHLSHKCPKLAWEKGGDIIELSRLHAPNFYAYAMYAQNGDVMKVLKMLAFINGTLTYQFSALQMFMLLLGAPGAGKGSFVRILETAVGKGNHTSAKLHRLGDDNVIAAIIDKQLVICPDEKKQSTDISGLLSLTGGDSIPYRQIYKPASSSKFPGSLVVVANNNPFIGDTTGVDRRISLLQFDNPIPVRDCGMEQKMQEEVGILISLALSMDCVQVKNLIAGVDSGYSPDIKRLTWLHKTENDSVAMFVEEMLVPASPNEYVMLGGKGDNSSTLFGAYLKMCEENDGRSNYTRNNFKKHLIEICHEIGWVQVRETRCGPGFRVYGVRLRTENDNSPRVSDWFGSTDGQCRECKSSVDVSVDLKPLQDKESVDSVDNSLPKVNSENSKQPMQVDESENPSGDSKTYTASQAIQDKDLKTTPVSTPTYTPTLGEQIIQTFDNTSALGKIILEAADTLELDAFVLTCTPEQVKKIKAAAKLVWRPGCNSFGEYRGEKCELMEFGTTKRTWKVRPVSGSETISVSVYDVAPWLGV</sequence>
<dbReference type="EMBL" id="RSCL01000054">
    <property type="protein sequence ID" value="RUS93931.1"/>
    <property type="molecule type" value="Genomic_DNA"/>
</dbReference>
<evidence type="ECO:0000256" key="5">
    <source>
        <dbReference type="SAM" id="MobiDB-lite"/>
    </source>
</evidence>
<dbReference type="Pfam" id="PF19263">
    <property type="entry name" value="DUF5906"/>
    <property type="match status" value="1"/>
</dbReference>
<keyword evidence="3" id="KW-0347">Helicase</keyword>
<keyword evidence="4" id="KW-0067">ATP-binding</keyword>
<reference evidence="7" key="1">
    <citation type="submission" date="2018-12" db="EMBL/GenBank/DDBJ databases">
        <authorList>
            <person name="Will S."/>
            <person name="Neumann-Schaal M."/>
            <person name="Henke P."/>
        </authorList>
    </citation>
    <scope>NUCLEOTIDE SEQUENCE</scope>
    <source>
        <strain evidence="7">PCC 7102</strain>
    </source>
</reference>
<dbReference type="OrthoDB" id="505390at2"/>
<dbReference type="InterPro" id="IPR014818">
    <property type="entry name" value="Phage/plasmid_primase_P4_C"/>
</dbReference>
<dbReference type="Gene3D" id="3.40.1360.10">
    <property type="match status" value="1"/>
</dbReference>
<feature type="domain" description="SF3 helicase" evidence="6">
    <location>
        <begin position="443"/>
        <end position="602"/>
    </location>
</feature>
<dbReference type="InterPro" id="IPR027417">
    <property type="entry name" value="P-loop_NTPase"/>
</dbReference>
<keyword evidence="2" id="KW-0378">Hydrolase</keyword>
<evidence type="ECO:0000256" key="3">
    <source>
        <dbReference type="ARBA" id="ARBA00022806"/>
    </source>
</evidence>
<dbReference type="PANTHER" id="PTHR35372:SF2">
    <property type="entry name" value="SF3 HELICASE DOMAIN-CONTAINING PROTEIN"/>
    <property type="match status" value="1"/>
</dbReference>
<evidence type="ECO:0000313" key="7">
    <source>
        <dbReference type="EMBL" id="RUS93931.1"/>
    </source>
</evidence>
<organism evidence="7 8">
    <name type="scientific">Dulcicalothrix desertica PCC 7102</name>
    <dbReference type="NCBI Taxonomy" id="232991"/>
    <lineage>
        <taxon>Bacteria</taxon>
        <taxon>Bacillati</taxon>
        <taxon>Cyanobacteriota</taxon>
        <taxon>Cyanophyceae</taxon>
        <taxon>Nostocales</taxon>
        <taxon>Calotrichaceae</taxon>
        <taxon>Dulcicalothrix</taxon>
    </lineage>
</organism>
<dbReference type="Pfam" id="PF12965">
    <property type="entry name" value="DUF3854"/>
    <property type="match status" value="1"/>
</dbReference>
<dbReference type="GO" id="GO:0005524">
    <property type="term" value="F:ATP binding"/>
    <property type="evidence" value="ECO:0007669"/>
    <property type="project" value="UniProtKB-KW"/>
</dbReference>
<dbReference type="Pfam" id="PF03288">
    <property type="entry name" value="Pox_D5"/>
    <property type="match status" value="1"/>
</dbReference>
<dbReference type="PROSITE" id="PS51206">
    <property type="entry name" value="SF3_HELICASE_1"/>
    <property type="match status" value="1"/>
</dbReference>
<evidence type="ECO:0000256" key="1">
    <source>
        <dbReference type="ARBA" id="ARBA00022741"/>
    </source>
</evidence>
<dbReference type="InterPro" id="IPR051620">
    <property type="entry name" value="ORF904-like_C"/>
</dbReference>
<feature type="compositionally biased region" description="Polar residues" evidence="5">
    <location>
        <begin position="780"/>
        <end position="796"/>
    </location>
</feature>
<dbReference type="InterPro" id="IPR045455">
    <property type="entry name" value="NrS-1_pol-like_helicase"/>
</dbReference>
<gene>
    <name evidence="7" type="ORF">DSM106972_095300</name>
</gene>
<dbReference type="AlphaFoldDB" id="A0A3S1BYV5"/>
<protein>
    <recommendedName>
        <fullName evidence="6">SF3 helicase domain-containing protein</fullName>
    </recommendedName>
</protein>
<evidence type="ECO:0000256" key="2">
    <source>
        <dbReference type="ARBA" id="ARBA00022801"/>
    </source>
</evidence>
<dbReference type="GO" id="GO:0016787">
    <property type="term" value="F:hydrolase activity"/>
    <property type="evidence" value="ECO:0007669"/>
    <property type="project" value="UniProtKB-KW"/>
</dbReference>
<feature type="compositionally biased region" description="Polar residues" evidence="5">
    <location>
        <begin position="804"/>
        <end position="818"/>
    </location>
</feature>
<comment type="caution">
    <text evidence="7">The sequence shown here is derived from an EMBL/GenBank/DDBJ whole genome shotgun (WGS) entry which is preliminary data.</text>
</comment>
<keyword evidence="8" id="KW-1185">Reference proteome</keyword>
<dbReference type="GO" id="GO:0004386">
    <property type="term" value="F:helicase activity"/>
    <property type="evidence" value="ECO:0007669"/>
    <property type="project" value="UniProtKB-KW"/>
</dbReference>
<keyword evidence="1" id="KW-0547">Nucleotide-binding</keyword>
<dbReference type="InterPro" id="IPR004968">
    <property type="entry name" value="DNA_primase/NTPase_C"/>
</dbReference>
<dbReference type="SUPFAM" id="SSF52540">
    <property type="entry name" value="P-loop containing nucleoside triphosphate hydrolases"/>
    <property type="match status" value="1"/>
</dbReference>
<dbReference type="InterPro" id="IPR014015">
    <property type="entry name" value="Helicase_SF3_DNA-vir"/>
</dbReference>
<name>A0A3S1BYV5_9CYAN</name>
<dbReference type="Proteomes" id="UP000271624">
    <property type="component" value="Unassembled WGS sequence"/>
</dbReference>
<evidence type="ECO:0000256" key="4">
    <source>
        <dbReference type="ARBA" id="ARBA00022840"/>
    </source>
</evidence>
<evidence type="ECO:0000259" key="6">
    <source>
        <dbReference type="PROSITE" id="PS51206"/>
    </source>
</evidence>
<dbReference type="PANTHER" id="PTHR35372">
    <property type="entry name" value="ATP BINDING PROTEIN-RELATED"/>
    <property type="match status" value="1"/>
</dbReference>
<dbReference type="Gene3D" id="3.40.50.300">
    <property type="entry name" value="P-loop containing nucleotide triphosphate hydrolases"/>
    <property type="match status" value="1"/>
</dbReference>
<accession>A0A3S1BYV5</accession>
<evidence type="ECO:0000313" key="8">
    <source>
        <dbReference type="Proteomes" id="UP000271624"/>
    </source>
</evidence>
<dbReference type="InterPro" id="IPR024385">
    <property type="entry name" value="DUF3854"/>
</dbReference>
<reference evidence="7" key="2">
    <citation type="journal article" date="2019" name="Genome Biol. Evol.">
        <title>Day and night: Metabolic profiles and evolutionary relationships of six axenic non-marine cyanobacteria.</title>
        <authorList>
            <person name="Will S.E."/>
            <person name="Henke P."/>
            <person name="Boedeker C."/>
            <person name="Huang S."/>
            <person name="Brinkmann H."/>
            <person name="Rohde M."/>
            <person name="Jarek M."/>
            <person name="Friedl T."/>
            <person name="Seufert S."/>
            <person name="Schumacher M."/>
            <person name="Overmann J."/>
            <person name="Neumann-Schaal M."/>
            <person name="Petersen J."/>
        </authorList>
    </citation>
    <scope>NUCLEOTIDE SEQUENCE [LARGE SCALE GENOMIC DNA]</scope>
    <source>
        <strain evidence="7">PCC 7102</strain>
    </source>
</reference>